<gene>
    <name evidence="1" type="ORF">LCI18_002315</name>
</gene>
<dbReference type="Proteomes" id="UP000830768">
    <property type="component" value="Chromosome 2"/>
</dbReference>
<name>A0ACD3YR15_FUSSC</name>
<dbReference type="EMBL" id="CP090031">
    <property type="protein sequence ID" value="UPK91380.1"/>
    <property type="molecule type" value="Genomic_DNA"/>
</dbReference>
<accession>A0ACD3YR15</accession>
<evidence type="ECO:0000313" key="1">
    <source>
        <dbReference type="EMBL" id="UPK91380.1"/>
    </source>
</evidence>
<sequence>MVSCPSILWTISELELTNCASSKNQPKKCPWAAASDWPCSIFNLEGKNGLAFRLNDNLPPTHLDLSTSPLFLNPPPKTNSTILDTYRLPRLPATSWPPNSSSSTIPITAVKVASLPQARATARIAHTSNRWLQHSIAVSRGVLTRHFASATTPTTHHKKPEAIPPELASPPSLRPWQGSEIKAGSVTPTSTAPSSRFYVPSVVLPAEKAKAGPVHKIHILGDDERSRFIAHALCSVYDSVEMLSFRDMPKSRYRNVEKVQPDRTRSSAYAEKNTALVEEPDTPSTSHIDQLLVTGRGFEAVKAIASVKDRVDENTTICLMNDGMGVLEEVREKIFNGTYSGPTFMLGHMSHALVFNRNRGSVKELKAGRTVLTMADTALRSLKGLRASPDRTLLRSLQLAPSLKASTSPYDRWLKFKLPSMMFTAAVEPVCVLLDLPYNGLLHNRSAQSMMNKLLDEMATVVENLPEVQGSTELLNFLQGEGLKRFCYRRITGKAMAPSELVKRIEKGLQTDMNYQNGYFLKRAKTLGLEMPTNRLMVQMVKARRAEAMEKRNAYIPVQEASIESIRQRMRPLPGGGSFLE</sequence>
<organism evidence="1 2">
    <name type="scientific">Fusarium solani subsp. cucurbitae</name>
    <name type="common">Neocosmosporum cucurbitae</name>
    <dbReference type="NCBI Taxonomy" id="2747967"/>
    <lineage>
        <taxon>Eukaryota</taxon>
        <taxon>Fungi</taxon>
        <taxon>Dikarya</taxon>
        <taxon>Ascomycota</taxon>
        <taxon>Pezizomycotina</taxon>
        <taxon>Sordariomycetes</taxon>
        <taxon>Hypocreomycetidae</taxon>
        <taxon>Hypocreales</taxon>
        <taxon>Nectriaceae</taxon>
        <taxon>Fusarium</taxon>
        <taxon>Fusarium solani species complex</taxon>
    </lineage>
</organism>
<protein>
    <submittedName>
        <fullName evidence="1">Uncharacterized protein</fullName>
    </submittedName>
</protein>
<evidence type="ECO:0000313" key="2">
    <source>
        <dbReference type="Proteomes" id="UP000830768"/>
    </source>
</evidence>
<reference evidence="1" key="1">
    <citation type="submission" date="2021-11" db="EMBL/GenBank/DDBJ databases">
        <title>Fusarium solani-melongenae Genome sequencing and assembly.</title>
        <authorList>
            <person name="Xie S."/>
            <person name="Huang L."/>
            <person name="Zhang X."/>
        </authorList>
    </citation>
    <scope>NUCLEOTIDE SEQUENCE</scope>
    <source>
        <strain evidence="1">CRI 24-3</strain>
    </source>
</reference>
<keyword evidence="2" id="KW-1185">Reference proteome</keyword>
<proteinExistence type="predicted"/>